<dbReference type="OrthoDB" id="5369448at2759"/>
<dbReference type="AlphaFoldDB" id="A0A9P4IQS0"/>
<evidence type="ECO:0000256" key="1">
    <source>
        <dbReference type="SAM" id="Coils"/>
    </source>
</evidence>
<dbReference type="Proteomes" id="UP000799439">
    <property type="component" value="Unassembled WGS sequence"/>
</dbReference>
<feature type="compositionally biased region" description="Low complexity" evidence="2">
    <location>
        <begin position="61"/>
        <end position="78"/>
    </location>
</feature>
<feature type="region of interest" description="Disordered" evidence="2">
    <location>
        <begin position="15"/>
        <end position="111"/>
    </location>
</feature>
<gene>
    <name evidence="3" type="ORF">K461DRAFT_297769</name>
</gene>
<evidence type="ECO:0000313" key="4">
    <source>
        <dbReference type="Proteomes" id="UP000799439"/>
    </source>
</evidence>
<keyword evidence="1" id="KW-0175">Coiled coil</keyword>
<name>A0A9P4IQS0_9PEZI</name>
<reference evidence="3" key="1">
    <citation type="journal article" date="2020" name="Stud. Mycol.">
        <title>101 Dothideomycetes genomes: a test case for predicting lifestyles and emergence of pathogens.</title>
        <authorList>
            <person name="Haridas S."/>
            <person name="Albert R."/>
            <person name="Binder M."/>
            <person name="Bloem J."/>
            <person name="Labutti K."/>
            <person name="Salamov A."/>
            <person name="Andreopoulos B."/>
            <person name="Baker S."/>
            <person name="Barry K."/>
            <person name="Bills G."/>
            <person name="Bluhm B."/>
            <person name="Cannon C."/>
            <person name="Castanera R."/>
            <person name="Culley D."/>
            <person name="Daum C."/>
            <person name="Ezra D."/>
            <person name="Gonzalez J."/>
            <person name="Henrissat B."/>
            <person name="Kuo A."/>
            <person name="Liang C."/>
            <person name="Lipzen A."/>
            <person name="Lutzoni F."/>
            <person name="Magnuson J."/>
            <person name="Mondo S."/>
            <person name="Nolan M."/>
            <person name="Ohm R."/>
            <person name="Pangilinan J."/>
            <person name="Park H.-J."/>
            <person name="Ramirez L."/>
            <person name="Alfaro M."/>
            <person name="Sun H."/>
            <person name="Tritt A."/>
            <person name="Yoshinaga Y."/>
            <person name="Zwiers L.-H."/>
            <person name="Turgeon B."/>
            <person name="Goodwin S."/>
            <person name="Spatafora J."/>
            <person name="Crous P."/>
            <person name="Grigoriev I."/>
        </authorList>
    </citation>
    <scope>NUCLEOTIDE SEQUENCE</scope>
    <source>
        <strain evidence="3">CBS 260.36</strain>
    </source>
</reference>
<keyword evidence="4" id="KW-1185">Reference proteome</keyword>
<comment type="caution">
    <text evidence="3">The sequence shown here is derived from an EMBL/GenBank/DDBJ whole genome shotgun (WGS) entry which is preliminary data.</text>
</comment>
<proteinExistence type="predicted"/>
<accession>A0A9P4IQS0</accession>
<evidence type="ECO:0000256" key="2">
    <source>
        <dbReference type="SAM" id="MobiDB-lite"/>
    </source>
</evidence>
<sequence length="474" mass="52012">MARLSAAPFTIHEDRIRTCSTSPPPTFAISHHDDIDPSSASDNESSPKLDHRAKSTSNRVSISTLPSSSDTDSDCLPTPRRPRDLRSPTRRKVPRSLPPQQRHVSASSASSIATDTDLPLVLLHISLLPLPAPWTSPTACAKLPQAVQRQLRSLCTKFTPEIVARGVLLRHPGSDLDLLKRRVVEGLGLEGQADLGDDSEEAERVDSGAELEEEKGECRGEGKWDVKVFAANGLMDAETWEVAWEEMERVDVMVTPLVGEEMTMLLEKVLDAESEANVRGQRVGEGRSHGLEAAKVEVERLEGRIRDLEDEWKDLSTTRMHQQKNRRGFEELPPAFRPEQVPIEVLLRNYIYLQAKDMRNIMILALLAVSIMLSFQVTAMRAASDFSRLDSCEVLGRTIAASLASARLLPVQTPQTTVWADTQANSLKVAEMVTVMVEAETMSTISTNNGLAAVSTTGDASVDIVGLAVASREL</sequence>
<protein>
    <submittedName>
        <fullName evidence="3">Uncharacterized protein</fullName>
    </submittedName>
</protein>
<organism evidence="3 4">
    <name type="scientific">Myriangium duriaei CBS 260.36</name>
    <dbReference type="NCBI Taxonomy" id="1168546"/>
    <lineage>
        <taxon>Eukaryota</taxon>
        <taxon>Fungi</taxon>
        <taxon>Dikarya</taxon>
        <taxon>Ascomycota</taxon>
        <taxon>Pezizomycotina</taxon>
        <taxon>Dothideomycetes</taxon>
        <taxon>Dothideomycetidae</taxon>
        <taxon>Myriangiales</taxon>
        <taxon>Myriangiaceae</taxon>
        <taxon>Myriangium</taxon>
    </lineage>
</organism>
<evidence type="ECO:0000313" key="3">
    <source>
        <dbReference type="EMBL" id="KAF2148343.1"/>
    </source>
</evidence>
<dbReference type="EMBL" id="ML996093">
    <property type="protein sequence ID" value="KAF2148343.1"/>
    <property type="molecule type" value="Genomic_DNA"/>
</dbReference>
<feature type="region of interest" description="Disordered" evidence="2">
    <location>
        <begin position="191"/>
        <end position="217"/>
    </location>
</feature>
<feature type="coiled-coil region" evidence="1">
    <location>
        <begin position="291"/>
        <end position="318"/>
    </location>
</feature>